<feature type="compositionally biased region" description="Basic and acidic residues" evidence="5">
    <location>
        <begin position="11"/>
        <end position="27"/>
    </location>
</feature>
<dbReference type="InterPro" id="IPR013249">
    <property type="entry name" value="RNA_pol_sigma70_r4_t2"/>
</dbReference>
<dbReference type="SUPFAM" id="SSF88946">
    <property type="entry name" value="Sigma2 domain of RNA polymerase sigma factors"/>
    <property type="match status" value="1"/>
</dbReference>
<sequence length="197" mass="21963">MVNTQGYNDGMCERSQEEGSALKHDNFQDSSTSASHFRKELLPLIPALRAFARFLARNPSIADDLVQETILRALAKCEQYEPGTNLKAWVFSILRNLFLEQVRRAKKEQEVLDTYAFNVGSNTTNAPEGPARQAVQDLDHMLWQLSPLLREALVLIGAQEMTYEEAASICGASVGTMKARVSRARAELLKHASPTLQ</sequence>
<name>A0A0D6NJ97_9PROT</name>
<proteinExistence type="inferred from homology"/>
<dbReference type="Gene3D" id="1.10.1740.10">
    <property type="match status" value="1"/>
</dbReference>
<dbReference type="InterPro" id="IPR013325">
    <property type="entry name" value="RNA_pol_sigma_r2"/>
</dbReference>
<keyword evidence="8" id="KW-0240">DNA-directed RNA polymerase</keyword>
<evidence type="ECO:0000256" key="1">
    <source>
        <dbReference type="ARBA" id="ARBA00010641"/>
    </source>
</evidence>
<dbReference type="InterPro" id="IPR039425">
    <property type="entry name" value="RNA_pol_sigma-70-like"/>
</dbReference>
<dbReference type="GO" id="GO:0003677">
    <property type="term" value="F:DNA binding"/>
    <property type="evidence" value="ECO:0007669"/>
    <property type="project" value="InterPro"/>
</dbReference>
<keyword evidence="4" id="KW-0804">Transcription</keyword>
<dbReference type="Gene3D" id="1.10.10.10">
    <property type="entry name" value="Winged helix-like DNA-binding domain superfamily/Winged helix DNA-binding domain"/>
    <property type="match status" value="1"/>
</dbReference>
<dbReference type="PANTHER" id="PTHR43133">
    <property type="entry name" value="RNA POLYMERASE ECF-TYPE SIGMA FACTO"/>
    <property type="match status" value="1"/>
</dbReference>
<evidence type="ECO:0000256" key="5">
    <source>
        <dbReference type="SAM" id="MobiDB-lite"/>
    </source>
</evidence>
<dbReference type="GO" id="GO:0006352">
    <property type="term" value="P:DNA-templated transcription initiation"/>
    <property type="evidence" value="ECO:0007669"/>
    <property type="project" value="InterPro"/>
</dbReference>
<dbReference type="GO" id="GO:0000428">
    <property type="term" value="C:DNA-directed RNA polymerase complex"/>
    <property type="evidence" value="ECO:0007669"/>
    <property type="project" value="UniProtKB-KW"/>
</dbReference>
<evidence type="ECO:0000313" key="8">
    <source>
        <dbReference type="EMBL" id="GAN65683.1"/>
    </source>
</evidence>
<dbReference type="SUPFAM" id="SSF88659">
    <property type="entry name" value="Sigma3 and sigma4 domains of RNA polymerase sigma factors"/>
    <property type="match status" value="1"/>
</dbReference>
<dbReference type="RefSeq" id="WP_366142591.1">
    <property type="nucleotide sequence ID" value="NZ_CP171013.1"/>
</dbReference>
<dbReference type="STRING" id="1231341.Abor_012_022"/>
<gene>
    <name evidence="8" type="ORF">Abor_012_022</name>
</gene>
<keyword evidence="2" id="KW-0805">Transcription regulation</keyword>
<accession>A0A0D6NJ97</accession>
<accession>A0A6N3STC9</accession>
<feature type="region of interest" description="Disordered" evidence="5">
    <location>
        <begin position="1"/>
        <end position="29"/>
    </location>
</feature>
<dbReference type="Pfam" id="PF08281">
    <property type="entry name" value="Sigma70_r4_2"/>
    <property type="match status" value="1"/>
</dbReference>
<evidence type="ECO:0000259" key="6">
    <source>
        <dbReference type="Pfam" id="PF04542"/>
    </source>
</evidence>
<keyword evidence="3" id="KW-0731">Sigma factor</keyword>
<reference evidence="8 9" key="1">
    <citation type="submission" date="2012-11" db="EMBL/GenBank/DDBJ databases">
        <title>Whole genome sequence of Acetobacter orientalis 21F-2.</title>
        <authorList>
            <person name="Azuma Y."/>
            <person name="Higashiura N."/>
            <person name="Hirakawa H."/>
            <person name="Matsushita K."/>
        </authorList>
    </citation>
    <scope>NUCLEOTIDE SEQUENCE [LARGE SCALE GENOMIC DNA]</scope>
    <source>
        <strain evidence="8 9">21F-2</strain>
    </source>
</reference>
<evidence type="ECO:0000256" key="2">
    <source>
        <dbReference type="ARBA" id="ARBA00023015"/>
    </source>
</evidence>
<evidence type="ECO:0000256" key="3">
    <source>
        <dbReference type="ARBA" id="ARBA00023082"/>
    </source>
</evidence>
<organism evidence="8 9">
    <name type="scientific">Acetobacter orientalis</name>
    <dbReference type="NCBI Taxonomy" id="146474"/>
    <lineage>
        <taxon>Bacteria</taxon>
        <taxon>Pseudomonadati</taxon>
        <taxon>Pseudomonadota</taxon>
        <taxon>Alphaproteobacteria</taxon>
        <taxon>Acetobacterales</taxon>
        <taxon>Acetobacteraceae</taxon>
        <taxon>Acetobacter</taxon>
    </lineage>
</organism>
<protein>
    <submittedName>
        <fullName evidence="8">DNA-directed RNA polymerase sigma-E/Sigma-24/FecI</fullName>
    </submittedName>
</protein>
<keyword evidence="9" id="KW-1185">Reference proteome</keyword>
<comment type="caution">
    <text evidence="8">The sequence shown here is derived from an EMBL/GenBank/DDBJ whole genome shotgun (WGS) entry which is preliminary data.</text>
</comment>
<dbReference type="NCBIfam" id="TIGR02937">
    <property type="entry name" value="sigma70-ECF"/>
    <property type="match status" value="1"/>
</dbReference>
<dbReference type="Proteomes" id="UP000032670">
    <property type="component" value="Unassembled WGS sequence"/>
</dbReference>
<dbReference type="Pfam" id="PF04542">
    <property type="entry name" value="Sigma70_r2"/>
    <property type="match status" value="1"/>
</dbReference>
<evidence type="ECO:0000259" key="7">
    <source>
        <dbReference type="Pfam" id="PF08281"/>
    </source>
</evidence>
<feature type="domain" description="RNA polymerase sigma-70 region 2" evidence="6">
    <location>
        <begin position="46"/>
        <end position="107"/>
    </location>
</feature>
<evidence type="ECO:0000256" key="4">
    <source>
        <dbReference type="ARBA" id="ARBA00023163"/>
    </source>
</evidence>
<dbReference type="InterPro" id="IPR007627">
    <property type="entry name" value="RNA_pol_sigma70_r2"/>
</dbReference>
<dbReference type="InterPro" id="IPR013324">
    <property type="entry name" value="RNA_pol_sigma_r3/r4-like"/>
</dbReference>
<feature type="domain" description="RNA polymerase sigma factor 70 region 4 type 2" evidence="7">
    <location>
        <begin position="137"/>
        <end position="188"/>
    </location>
</feature>
<dbReference type="InterPro" id="IPR036388">
    <property type="entry name" value="WH-like_DNA-bd_sf"/>
</dbReference>
<comment type="similarity">
    <text evidence="1">Belongs to the sigma-70 factor family. ECF subfamily.</text>
</comment>
<dbReference type="InterPro" id="IPR014284">
    <property type="entry name" value="RNA_pol_sigma-70_dom"/>
</dbReference>
<dbReference type="AlphaFoldDB" id="A0A0D6NJ97"/>
<dbReference type="GO" id="GO:0016987">
    <property type="term" value="F:sigma factor activity"/>
    <property type="evidence" value="ECO:0007669"/>
    <property type="project" value="UniProtKB-KW"/>
</dbReference>
<dbReference type="PANTHER" id="PTHR43133:SF25">
    <property type="entry name" value="RNA POLYMERASE SIGMA FACTOR RFAY-RELATED"/>
    <property type="match status" value="1"/>
</dbReference>
<evidence type="ECO:0000313" key="9">
    <source>
        <dbReference type="Proteomes" id="UP000032670"/>
    </source>
</evidence>
<dbReference type="EMBL" id="BAMX01000012">
    <property type="protein sequence ID" value="GAN65683.1"/>
    <property type="molecule type" value="Genomic_DNA"/>
</dbReference>